<reference evidence="1 2" key="1">
    <citation type="submission" date="2019-10" db="EMBL/GenBank/DDBJ databases">
        <title>Draft Genome Assembly of Rhodococcus zopfii DSM44189.</title>
        <authorList>
            <person name="Sutton J.M."/>
            <person name="Akob D.M."/>
            <person name="Bushman T.J."/>
        </authorList>
    </citation>
    <scope>NUCLEOTIDE SEQUENCE [LARGE SCALE GENOMIC DNA]</scope>
    <source>
        <strain evidence="1 2">DSM 44189</strain>
    </source>
</reference>
<gene>
    <name evidence="1" type="ORF">F8M49_21705</name>
</gene>
<keyword evidence="2" id="KW-1185">Reference proteome</keyword>
<comment type="caution">
    <text evidence="1">The sequence shown here is derived from an EMBL/GenBank/DDBJ whole genome shotgun (WGS) entry which is preliminary data.</text>
</comment>
<protein>
    <submittedName>
        <fullName evidence="1">Uncharacterized protein</fullName>
    </submittedName>
</protein>
<proteinExistence type="predicted"/>
<dbReference type="Proteomes" id="UP001275440">
    <property type="component" value="Unassembled WGS sequence"/>
</dbReference>
<evidence type="ECO:0000313" key="1">
    <source>
        <dbReference type="EMBL" id="MDV2477327.1"/>
    </source>
</evidence>
<sequence>MPKATLKLWRSSVTVVSRGLGIKQRLILDAVDERRDELFMGRTHRWRWFNLEMCGFVAAETSRSELVSLRRAVNSLDGILFETAASFPYNYYWFPWRRLWEVGPLDRRGQKLWFRPLPQDAADEDAAEVDLCLRDGLLSDRIDSLPSNDVLRADFGRWFSERREDADLDGFASERWWEGMKGSERGRLLAWIFFGLLPE</sequence>
<name>A0ABU3WTH9_9NOCA</name>
<accession>A0ABU3WTH9</accession>
<dbReference type="EMBL" id="WBMO01000003">
    <property type="protein sequence ID" value="MDV2477327.1"/>
    <property type="molecule type" value="Genomic_DNA"/>
</dbReference>
<evidence type="ECO:0000313" key="2">
    <source>
        <dbReference type="Proteomes" id="UP001275440"/>
    </source>
</evidence>
<organism evidence="1 2">
    <name type="scientific">Rhodococcus zopfii</name>
    <dbReference type="NCBI Taxonomy" id="43772"/>
    <lineage>
        <taxon>Bacteria</taxon>
        <taxon>Bacillati</taxon>
        <taxon>Actinomycetota</taxon>
        <taxon>Actinomycetes</taxon>
        <taxon>Mycobacteriales</taxon>
        <taxon>Nocardiaceae</taxon>
        <taxon>Rhodococcus</taxon>
    </lineage>
</organism>